<proteinExistence type="predicted"/>
<feature type="chain" id="PRO_5046997252" evidence="1">
    <location>
        <begin position="32"/>
        <end position="443"/>
    </location>
</feature>
<gene>
    <name evidence="2" type="ORF">MUN88_02575</name>
</gene>
<evidence type="ECO:0000313" key="3">
    <source>
        <dbReference type="Proteomes" id="UP000831782"/>
    </source>
</evidence>
<dbReference type="Proteomes" id="UP000831782">
    <property type="component" value="Chromosome"/>
</dbReference>
<dbReference type="PROSITE" id="PS51257">
    <property type="entry name" value="PROKAR_LIPOPROTEIN"/>
    <property type="match status" value="1"/>
</dbReference>
<dbReference type="SUPFAM" id="SSF53850">
    <property type="entry name" value="Periplasmic binding protein-like II"/>
    <property type="match status" value="1"/>
</dbReference>
<dbReference type="CDD" id="cd14748">
    <property type="entry name" value="PBP2_UgpB"/>
    <property type="match status" value="1"/>
</dbReference>
<dbReference type="PANTHER" id="PTHR43649:SF12">
    <property type="entry name" value="DIACETYLCHITOBIOSE BINDING PROTEIN DASA"/>
    <property type="match status" value="1"/>
</dbReference>
<keyword evidence="1" id="KW-0732">Signal</keyword>
<evidence type="ECO:0000313" key="2">
    <source>
        <dbReference type="EMBL" id="UOQ49043.1"/>
    </source>
</evidence>
<keyword evidence="3" id="KW-1185">Reference proteome</keyword>
<dbReference type="RefSeq" id="WP_244720492.1">
    <property type="nucleotide sequence ID" value="NZ_CP095072.1"/>
</dbReference>
<evidence type="ECO:0000256" key="1">
    <source>
        <dbReference type="SAM" id="SignalP"/>
    </source>
</evidence>
<accession>A0ABY4EXA7</accession>
<dbReference type="PANTHER" id="PTHR43649">
    <property type="entry name" value="ARABINOSE-BINDING PROTEIN-RELATED"/>
    <property type="match status" value="1"/>
</dbReference>
<dbReference type="EMBL" id="CP095072">
    <property type="protein sequence ID" value="UOQ49043.1"/>
    <property type="molecule type" value="Genomic_DNA"/>
</dbReference>
<feature type="signal peptide" evidence="1">
    <location>
        <begin position="1"/>
        <end position="31"/>
    </location>
</feature>
<dbReference type="InterPro" id="IPR006059">
    <property type="entry name" value="SBP"/>
</dbReference>
<name>A0ABY4EXA7_9BACI</name>
<organism evidence="2 3">
    <name type="scientific">Gracilibacillus caseinilyticus</name>
    <dbReference type="NCBI Taxonomy" id="2932256"/>
    <lineage>
        <taxon>Bacteria</taxon>
        <taxon>Bacillati</taxon>
        <taxon>Bacillota</taxon>
        <taxon>Bacilli</taxon>
        <taxon>Bacillales</taxon>
        <taxon>Bacillaceae</taxon>
        <taxon>Gracilibacillus</taxon>
    </lineage>
</organism>
<reference evidence="2 3" key="1">
    <citation type="submission" date="2022-04" db="EMBL/GenBank/DDBJ databases">
        <title>Gracilibacillus sp. isolated from saltern.</title>
        <authorList>
            <person name="Won M."/>
            <person name="Lee C.-M."/>
            <person name="Woen H.-Y."/>
            <person name="Kwon S.-W."/>
        </authorList>
    </citation>
    <scope>NUCLEOTIDE SEQUENCE [LARGE SCALE GENOMIC DNA]</scope>
    <source>
        <strain evidence="2 3">SSWR10-1</strain>
    </source>
</reference>
<dbReference type="InterPro" id="IPR050490">
    <property type="entry name" value="Bact_solute-bd_prot1"/>
</dbReference>
<dbReference type="Pfam" id="PF13416">
    <property type="entry name" value="SBP_bac_8"/>
    <property type="match status" value="1"/>
</dbReference>
<protein>
    <submittedName>
        <fullName evidence="2">ABC transporter substrate-binding protein</fullName>
    </submittedName>
</protein>
<sequence length="443" mass="48416">MAKYLKNLIVFTVVLLLLSACGIGSVQDANASEGEATTTLPELDPENPTKITFYSYSLAYPTMKEGMKKLINDFNETVGKEKGVVVEGVADPNFQQYRADIVAGKEVDIVQNVFPMLDASRLSLGFQAYEDVFPEDELEEHLQGISENARQLGVIDGKMYGLAFTFSTPIVFINGSIFEEAGLDPNDPPETWAEVKEYAVQIKEETGKDGFALEPDNGWVTDGVFFSNGAQILSEDRSEAMFASEEGIEAVEIWKDIYQSGAHAVGSTTEVPEQFLAGNLGMYITSTALHSGMKAAAEAGGWELYGGPLPQFGDQPSVPVNSGSALTVRPDTDEKRAATWEFIKYVTGAEGYTTITQEIGYLPLRTELADQEEYLKPFVEENPLYKINLEQLEEIQPTTIWPGENAAETSAIFTDAIVEAITTDADVADTLNNAQEEINGLLK</sequence>
<dbReference type="Gene3D" id="3.40.190.10">
    <property type="entry name" value="Periplasmic binding protein-like II"/>
    <property type="match status" value="2"/>
</dbReference>